<evidence type="ECO:0000313" key="1">
    <source>
        <dbReference type="EMBL" id="EDM25663.1"/>
    </source>
</evidence>
<reference evidence="1 2" key="1">
    <citation type="journal article" date="2010" name="J. Bacteriol.">
        <title>Genome sequence of Lentisphaera araneosa HTCC2155T, the type species of the order Lentisphaerales in the phylum Lentisphaerae.</title>
        <authorList>
            <person name="Thrash J.C."/>
            <person name="Cho J.C."/>
            <person name="Vergin K.L."/>
            <person name="Morris R.M."/>
            <person name="Giovannoni S.J."/>
        </authorList>
    </citation>
    <scope>NUCLEOTIDE SEQUENCE [LARGE SCALE GENOMIC DNA]</scope>
    <source>
        <strain evidence="1 2">HTCC2155</strain>
    </source>
</reference>
<comment type="caution">
    <text evidence="1">The sequence shown here is derived from an EMBL/GenBank/DDBJ whole genome shotgun (WGS) entry which is preliminary data.</text>
</comment>
<dbReference type="eggNOG" id="ENOG5033M4A">
    <property type="taxonomic scope" value="Bacteria"/>
</dbReference>
<protein>
    <submittedName>
        <fullName evidence="1">Uncharacterized protein</fullName>
    </submittedName>
</protein>
<evidence type="ECO:0000313" key="2">
    <source>
        <dbReference type="Proteomes" id="UP000004947"/>
    </source>
</evidence>
<dbReference type="OrthoDB" id="5379612at2"/>
<organism evidence="1 2">
    <name type="scientific">Lentisphaera araneosa HTCC2155</name>
    <dbReference type="NCBI Taxonomy" id="313628"/>
    <lineage>
        <taxon>Bacteria</taxon>
        <taxon>Pseudomonadati</taxon>
        <taxon>Lentisphaerota</taxon>
        <taxon>Lentisphaeria</taxon>
        <taxon>Lentisphaerales</taxon>
        <taxon>Lentisphaeraceae</taxon>
        <taxon>Lentisphaera</taxon>
    </lineage>
</organism>
<dbReference type="Proteomes" id="UP000004947">
    <property type="component" value="Unassembled WGS sequence"/>
</dbReference>
<dbReference type="EMBL" id="ABCK01000025">
    <property type="protein sequence ID" value="EDM25663.1"/>
    <property type="molecule type" value="Genomic_DNA"/>
</dbReference>
<dbReference type="AlphaFoldDB" id="A6DRJ4"/>
<dbReference type="STRING" id="313628.LNTAR_12977"/>
<keyword evidence="2" id="KW-1185">Reference proteome</keyword>
<accession>A6DRJ4</accession>
<sequence length="183" mass="21285">MNEINLKTDYQTIYNYIKEKVEQYSDPQMGNSSDPIKIIHLGFQFEQEGWFTLVFDTRPNAEPDGEWTTNFYESILNLSHWSKTIDEHCENDIPFKVTILDGQNIIFDGIDHEDDEEIDTNIVNHIGNMIIKIMKEAMNNGVFNQLKFATNPTFGVEEINGEFGWPAYDQRLIQGKIEIEKNV</sequence>
<gene>
    <name evidence="1" type="ORF">LNTAR_12977</name>
</gene>
<proteinExistence type="predicted"/>
<name>A6DRJ4_9BACT</name>
<dbReference type="RefSeq" id="WP_007280466.1">
    <property type="nucleotide sequence ID" value="NZ_ABCK01000025.1"/>
</dbReference>